<dbReference type="OrthoDB" id="185373at2759"/>
<accession>A0A9W9CIH9</accession>
<dbReference type="Proteomes" id="UP001140560">
    <property type="component" value="Unassembled WGS sequence"/>
</dbReference>
<dbReference type="GO" id="GO:0140053">
    <property type="term" value="P:mitochondrial gene expression"/>
    <property type="evidence" value="ECO:0007669"/>
    <property type="project" value="TreeGrafter"/>
</dbReference>
<keyword evidence="3" id="KW-1185">Reference proteome</keyword>
<dbReference type="SUPFAM" id="SSF48452">
    <property type="entry name" value="TPR-like"/>
    <property type="match status" value="1"/>
</dbReference>
<dbReference type="Pfam" id="PF01535">
    <property type="entry name" value="PPR"/>
    <property type="match status" value="2"/>
</dbReference>
<sequence length="1133" mass="130195">MLERAPTCLESGGRQLFRAPKQCLRSRRTLHSHFWHHGASDLSLPIWWAASSLLGQCSGDVHDSPATATAASTHHDGTLLDFLYPEKTLALLRRLSVHGRGAPELRRRQLPGPATRQFSTVQGQPRHDEFSVDAAVTEEAKREMEARLKDSHAIVELKKLLHERGPRKEELAWQLYSAIPERLLHGRNYPLRCELLEYLTTDDGPTVPSRVLQVFGEIPYVHRRPSSYRAAIAAYIALRMVGPAIQTLEEVRADRNFDMMHIGTDIILRRTVNDEQWDLSLRVFRIFLRRTPTLKDVPLRVEIRSGNTLPDVWKGITQLPILLENSASFLSHVREYQHELRSTKEQEQALSYFVMTFIPHVMDRVLNDRDPDEQFIWKWFNTLFDDLHSLNLPTSACYEHAIQKMLALPRYQAYTAKAKRTLWQVLYQRYRQQFVDQPRSKSREKPSTKVLRQLIFQPASHNSLKQMLEYIQDLRTFHPDHFLEPGVLKFLIQACANRGEAALVHEYFDQLQANHKKHVDLKVLSSLPFVYARRADVEGTIKQFRRIHDEFGMVPDTVCWNILLLSYVRADDLDGALECFNNCLDCGVMPDVQTFGPLLDFCASRGDIEAFEALFTRAKQMGIRLESDVRARSGYVQAFLNAGDVEGAEAIAQGMLRSWQAATLRGHPLTHTWNLLIQHFALHRNLADSRQCYKQMVENKIPLDSWTYASLMRALVEVRQTNAAYKILRVTMPENDFRVHAFHYAIVMAGFLREGQVDLAMNTYEGMMKRNIPQTESSRQAAIQTLGTVELARLKKRGAKHPNYRLLKVEELLQTVLVAAGGSESAHREPRHQQQVDVHNYGSVPQAYYGLLISLYTNRQAFAICRKLFKKAMEAAPDSDNYATSITLITAIMEAHLEAGRHAEVARCWELARASASRLTKTFHQAVHPEAPVPEFDSLVDPSVRERFEQAHISPNRRQILSKASRIYIRSLLRQTDPAALQEAQRTIRDLLVSGVAVDNLTWNELVQQLAVRDRLVDAFTICEVYLMPRFPGWRNLVPNYVRNDRQGYQWMEIRHYEIQKTSVLPRYKTLVMLAKAYSQTRKDESNGVGYDEAAGAWMREIVEEAAPMTIRAIESMPVTNDKLQERYFHNAQ</sequence>
<dbReference type="Pfam" id="PF13041">
    <property type="entry name" value="PPR_2"/>
    <property type="match status" value="1"/>
</dbReference>
<evidence type="ECO:0000313" key="3">
    <source>
        <dbReference type="Proteomes" id="UP001140560"/>
    </source>
</evidence>
<dbReference type="NCBIfam" id="TIGR00756">
    <property type="entry name" value="PPR"/>
    <property type="match status" value="2"/>
</dbReference>
<dbReference type="AlphaFoldDB" id="A0A9W9CIH9"/>
<protein>
    <submittedName>
        <fullName evidence="2">Uncharacterized protein</fullName>
    </submittedName>
</protein>
<proteinExistence type="predicted"/>
<dbReference type="EMBL" id="JAPEUY010000017">
    <property type="protein sequence ID" value="KAJ4364393.1"/>
    <property type="molecule type" value="Genomic_DNA"/>
</dbReference>
<dbReference type="PANTHER" id="PTHR47938:SF35">
    <property type="entry name" value="PENTATRICOPEPTIDE REPEAT-CONTAINING PROTEIN 4, MITOCHONDRIAL-RELATED"/>
    <property type="match status" value="1"/>
</dbReference>
<evidence type="ECO:0000256" key="1">
    <source>
        <dbReference type="PROSITE-ProRule" id="PRU00708"/>
    </source>
</evidence>
<dbReference type="PROSITE" id="PS51375">
    <property type="entry name" value="PPR"/>
    <property type="match status" value="2"/>
</dbReference>
<dbReference type="GO" id="GO:0003729">
    <property type="term" value="F:mRNA binding"/>
    <property type="evidence" value="ECO:0007669"/>
    <property type="project" value="TreeGrafter"/>
</dbReference>
<dbReference type="InterPro" id="IPR002885">
    <property type="entry name" value="PPR_rpt"/>
</dbReference>
<evidence type="ECO:0000313" key="2">
    <source>
        <dbReference type="EMBL" id="KAJ4364393.1"/>
    </source>
</evidence>
<reference evidence="2" key="1">
    <citation type="submission" date="2022-10" db="EMBL/GenBank/DDBJ databases">
        <title>Tapping the CABI collections for fungal endophytes: first genome assemblies for Collariella, Neodidymelliopsis, Ascochyta clinopodiicola, Didymella pomorum, Didymosphaeria variabile, Neocosmospora piperis and Neocucurbitaria cava.</title>
        <authorList>
            <person name="Hill R."/>
        </authorList>
    </citation>
    <scope>NUCLEOTIDE SEQUENCE</scope>
    <source>
        <strain evidence="2">IMI 356814</strain>
    </source>
</reference>
<dbReference type="GO" id="GO:0005739">
    <property type="term" value="C:mitochondrion"/>
    <property type="evidence" value="ECO:0007669"/>
    <property type="project" value="TreeGrafter"/>
</dbReference>
<comment type="caution">
    <text evidence="2">The sequence shown here is derived from an EMBL/GenBank/DDBJ whole genome shotgun (WGS) entry which is preliminary data.</text>
</comment>
<dbReference type="InterPro" id="IPR011990">
    <property type="entry name" value="TPR-like_helical_dom_sf"/>
</dbReference>
<organism evidence="2 3">
    <name type="scientific">Neocucurbitaria cava</name>
    <dbReference type="NCBI Taxonomy" id="798079"/>
    <lineage>
        <taxon>Eukaryota</taxon>
        <taxon>Fungi</taxon>
        <taxon>Dikarya</taxon>
        <taxon>Ascomycota</taxon>
        <taxon>Pezizomycotina</taxon>
        <taxon>Dothideomycetes</taxon>
        <taxon>Pleosporomycetidae</taxon>
        <taxon>Pleosporales</taxon>
        <taxon>Pleosporineae</taxon>
        <taxon>Cucurbitariaceae</taxon>
        <taxon>Neocucurbitaria</taxon>
    </lineage>
</organism>
<dbReference type="PANTHER" id="PTHR47938">
    <property type="entry name" value="RESPIRATORY COMPLEX I CHAPERONE (CIA84), PUTATIVE (AFU_ORTHOLOGUE AFUA_2G06020)-RELATED"/>
    <property type="match status" value="1"/>
</dbReference>
<feature type="repeat" description="PPR" evidence="1">
    <location>
        <begin position="556"/>
        <end position="590"/>
    </location>
</feature>
<gene>
    <name evidence="2" type="ORF">N0V83_008986</name>
</gene>
<dbReference type="Gene3D" id="1.25.40.10">
    <property type="entry name" value="Tetratricopeptide repeat domain"/>
    <property type="match status" value="2"/>
</dbReference>
<name>A0A9W9CIH9_9PLEO</name>
<feature type="repeat" description="PPR" evidence="1">
    <location>
        <begin position="740"/>
        <end position="774"/>
    </location>
</feature>